<protein>
    <submittedName>
        <fullName evidence="7">Methionine synthase reductase-like</fullName>
    </submittedName>
</protein>
<accession>A0ABM1MA32</accession>
<comment type="cofactor">
    <cofactor evidence="1">
        <name>FAD</name>
        <dbReference type="ChEBI" id="CHEBI:57692"/>
    </cofactor>
</comment>
<evidence type="ECO:0000313" key="7">
    <source>
        <dbReference type="RefSeq" id="XP_017771432.1"/>
    </source>
</evidence>
<dbReference type="InterPro" id="IPR017927">
    <property type="entry name" value="FAD-bd_FR_type"/>
</dbReference>
<evidence type="ECO:0000313" key="6">
    <source>
        <dbReference type="Proteomes" id="UP000695000"/>
    </source>
</evidence>
<feature type="domain" description="FAD-binding FR-type" evidence="5">
    <location>
        <begin position="34"/>
        <end position="274"/>
    </location>
</feature>
<evidence type="ECO:0000256" key="4">
    <source>
        <dbReference type="ARBA" id="ARBA00023002"/>
    </source>
</evidence>
<dbReference type="PANTHER" id="PTHR19384:SF84">
    <property type="entry name" value="METHIONINE SYNTHASE REDUCTASE"/>
    <property type="match status" value="1"/>
</dbReference>
<sequence length="421" mass="48224">MATPSDFLELDYHQVDAATTQEIIHKRLLPFADTEIFRCKIKSSRKLTLGDDVKPKYEVVLDTKGIDHAFRPGDSIGVISINNKEEVEKLICRLNLLEIADKTYSLKILKNTQKKKPVLPPHIPIKGTLRDVLLKFVDIRAVPKKTFLRALMPYCDESDRDLLKPASDLKSTTYEDFITNKARTLLDMLESLPSCNPPMERLLEHLPPLHPRFYSIASSPLREEELRFAFSLVDCGKVKGVCTGYLELILSVENEEIEFYFRKRNDCLNDFYADDCKVILIGPGTGVAPFIGYLEDFALDRRSLSAVLYFGCRYSDKDFIYKEEMDGFLEKKVLCEINVALSRDNKEYVQDVIAKHGEAVARKLMDEEYRVWICGSREMAKEVQSAIVKSFVEFGGVDEKEALELVVGMQKRNMYVVDVWT</sequence>
<evidence type="ECO:0000256" key="2">
    <source>
        <dbReference type="ARBA" id="ARBA00022630"/>
    </source>
</evidence>
<dbReference type="Gene3D" id="3.40.50.80">
    <property type="entry name" value="Nucleotide-binding domain of ferredoxin-NADP reductase (FNR) module"/>
    <property type="match status" value="1"/>
</dbReference>
<dbReference type="InterPro" id="IPR023173">
    <property type="entry name" value="NADPH_Cyt_P450_Rdtase_alpha"/>
</dbReference>
<evidence type="ECO:0000256" key="3">
    <source>
        <dbReference type="ARBA" id="ARBA00022827"/>
    </source>
</evidence>
<dbReference type="InterPro" id="IPR003097">
    <property type="entry name" value="CysJ-like_FAD-binding"/>
</dbReference>
<dbReference type="GeneID" id="108558885"/>
<dbReference type="SUPFAM" id="SSF63380">
    <property type="entry name" value="Riboflavin synthase domain-like"/>
    <property type="match status" value="1"/>
</dbReference>
<proteinExistence type="predicted"/>
<dbReference type="PROSITE" id="PS51384">
    <property type="entry name" value="FAD_FR"/>
    <property type="match status" value="1"/>
</dbReference>
<keyword evidence="3" id="KW-0274">FAD</keyword>
<dbReference type="InterPro" id="IPR039261">
    <property type="entry name" value="FNR_nucleotide-bd"/>
</dbReference>
<dbReference type="RefSeq" id="XP_017771432.1">
    <property type="nucleotide sequence ID" value="XM_017915943.1"/>
</dbReference>
<keyword evidence="2" id="KW-0285">Flavoprotein</keyword>
<gene>
    <name evidence="7" type="primary">LOC108558885</name>
</gene>
<evidence type="ECO:0000259" key="5">
    <source>
        <dbReference type="PROSITE" id="PS51384"/>
    </source>
</evidence>
<dbReference type="InterPro" id="IPR001433">
    <property type="entry name" value="OxRdtase_FAD/NAD-bd"/>
</dbReference>
<evidence type="ECO:0000256" key="1">
    <source>
        <dbReference type="ARBA" id="ARBA00001974"/>
    </source>
</evidence>
<dbReference type="PRINTS" id="PR00371">
    <property type="entry name" value="FPNCR"/>
</dbReference>
<dbReference type="SUPFAM" id="SSF52343">
    <property type="entry name" value="Ferredoxin reductase-like, C-terminal NADP-linked domain"/>
    <property type="match status" value="1"/>
</dbReference>
<dbReference type="Pfam" id="PF00667">
    <property type="entry name" value="FAD_binding_1"/>
    <property type="match status" value="1"/>
</dbReference>
<dbReference type="InterPro" id="IPR001709">
    <property type="entry name" value="Flavoprot_Pyr_Nucl_cyt_Rdtase"/>
</dbReference>
<organism evidence="6 7">
    <name type="scientific">Nicrophorus vespilloides</name>
    <name type="common">Boreal carrion beetle</name>
    <dbReference type="NCBI Taxonomy" id="110193"/>
    <lineage>
        <taxon>Eukaryota</taxon>
        <taxon>Metazoa</taxon>
        <taxon>Ecdysozoa</taxon>
        <taxon>Arthropoda</taxon>
        <taxon>Hexapoda</taxon>
        <taxon>Insecta</taxon>
        <taxon>Pterygota</taxon>
        <taxon>Neoptera</taxon>
        <taxon>Endopterygota</taxon>
        <taxon>Coleoptera</taxon>
        <taxon>Polyphaga</taxon>
        <taxon>Staphyliniformia</taxon>
        <taxon>Silphidae</taxon>
        <taxon>Nicrophorinae</taxon>
        <taxon>Nicrophorus</taxon>
    </lineage>
</organism>
<dbReference type="Gene3D" id="2.40.30.10">
    <property type="entry name" value="Translation factors"/>
    <property type="match status" value="1"/>
</dbReference>
<dbReference type="Proteomes" id="UP000695000">
    <property type="component" value="Unplaced"/>
</dbReference>
<keyword evidence="4" id="KW-0560">Oxidoreductase</keyword>
<dbReference type="PANTHER" id="PTHR19384">
    <property type="entry name" value="NITRIC OXIDE SYNTHASE-RELATED"/>
    <property type="match status" value="1"/>
</dbReference>
<keyword evidence="6" id="KW-1185">Reference proteome</keyword>
<reference evidence="7" key="1">
    <citation type="submission" date="2025-08" db="UniProtKB">
        <authorList>
            <consortium name="RefSeq"/>
        </authorList>
    </citation>
    <scope>IDENTIFICATION</scope>
    <source>
        <tissue evidence="7">Whole Larva</tissue>
    </source>
</reference>
<dbReference type="Pfam" id="PF00175">
    <property type="entry name" value="NAD_binding_1"/>
    <property type="match status" value="1"/>
</dbReference>
<dbReference type="Gene3D" id="1.20.990.10">
    <property type="entry name" value="NADPH-cytochrome p450 Reductase, Chain A, domain 3"/>
    <property type="match status" value="1"/>
</dbReference>
<name>A0ABM1MA32_NICVS</name>
<dbReference type="InterPro" id="IPR017938">
    <property type="entry name" value="Riboflavin_synthase-like_b-brl"/>
</dbReference>